<evidence type="ECO:0000313" key="1">
    <source>
        <dbReference type="EMBL" id="EAR16797.1"/>
    </source>
</evidence>
<dbReference type="HOGENOM" id="CLU_2847082_0_0_10"/>
<reference evidence="1 2" key="1">
    <citation type="journal article" date="2009" name="J. Bacteriol.">
        <title>Complete genome sequence of Robiginitalea biformata HTCC2501.</title>
        <authorList>
            <person name="Oh H.M."/>
            <person name="Giovannoni S.J."/>
            <person name="Lee K."/>
            <person name="Ferriera S."/>
            <person name="Johnson J."/>
            <person name="Cho J.C."/>
        </authorList>
    </citation>
    <scope>NUCLEOTIDE SEQUENCE [LARGE SCALE GENOMIC DNA]</scope>
    <source>
        <strain evidence="2">ATCC BAA-864 / HTCC2501 / KCTC 12146</strain>
    </source>
</reference>
<dbReference type="Proteomes" id="UP000009049">
    <property type="component" value="Chromosome"/>
</dbReference>
<dbReference type="STRING" id="313596.RB2501_07845"/>
<protein>
    <submittedName>
        <fullName evidence="1">Uncharacterized protein</fullName>
    </submittedName>
</protein>
<accession>A4CIN9</accession>
<gene>
    <name evidence="1" type="ordered locus">RB2501_07845</name>
</gene>
<evidence type="ECO:0000313" key="2">
    <source>
        <dbReference type="Proteomes" id="UP000009049"/>
    </source>
</evidence>
<dbReference type="KEGG" id="rbi:RB2501_07845"/>
<dbReference type="EMBL" id="CP001712">
    <property type="protein sequence ID" value="EAR16797.1"/>
    <property type="molecule type" value="Genomic_DNA"/>
</dbReference>
<dbReference type="AlphaFoldDB" id="A4CIN9"/>
<keyword evidence="2" id="KW-1185">Reference proteome</keyword>
<proteinExistence type="predicted"/>
<organism evidence="1 2">
    <name type="scientific">Robiginitalea biformata (strain ATCC BAA-864 / DSM 15991 / KCTC 12146 / HTCC2501)</name>
    <dbReference type="NCBI Taxonomy" id="313596"/>
    <lineage>
        <taxon>Bacteria</taxon>
        <taxon>Pseudomonadati</taxon>
        <taxon>Bacteroidota</taxon>
        <taxon>Flavobacteriia</taxon>
        <taxon>Flavobacteriales</taxon>
        <taxon>Flavobacteriaceae</taxon>
        <taxon>Robiginitalea</taxon>
    </lineage>
</organism>
<sequence>MIGAFFMRAFFGANAAHFGVRQPYLRRKGRTSYGGKAALLTAERQHFPGIRLEISRNTLEQILFI</sequence>
<name>A4CIN9_ROBBH</name>